<evidence type="ECO:0000313" key="1">
    <source>
        <dbReference type="EMBL" id="KAH3832223.1"/>
    </source>
</evidence>
<proteinExistence type="predicted"/>
<dbReference type="EMBL" id="JAIWYP010000004">
    <property type="protein sequence ID" value="KAH3832223.1"/>
    <property type="molecule type" value="Genomic_DNA"/>
</dbReference>
<sequence length="92" mass="10375">MNDPWLLFVGIVGPDPTPEVQEARSASGHIFVGPCRVMKVGNHTRDTWLVLRKDYLNEYDVIRSITNKYPVNGSCLLRTAFMKAGINVCYMS</sequence>
<reference evidence="1" key="2">
    <citation type="submission" date="2020-11" db="EMBL/GenBank/DDBJ databases">
        <authorList>
            <person name="McCartney M.A."/>
            <person name="Auch B."/>
            <person name="Kono T."/>
            <person name="Mallez S."/>
            <person name="Becker A."/>
            <person name="Gohl D.M."/>
            <person name="Silverstein K.A.T."/>
            <person name="Koren S."/>
            <person name="Bechman K.B."/>
            <person name="Herman A."/>
            <person name="Abrahante J.E."/>
            <person name="Garbe J."/>
        </authorList>
    </citation>
    <scope>NUCLEOTIDE SEQUENCE</scope>
    <source>
        <strain evidence="1">Duluth1</strain>
        <tissue evidence="1">Whole animal</tissue>
    </source>
</reference>
<gene>
    <name evidence="1" type="ORF">DPMN_105504</name>
</gene>
<accession>A0A9D4K3B2</accession>
<keyword evidence="2" id="KW-1185">Reference proteome</keyword>
<protein>
    <submittedName>
        <fullName evidence="1">Uncharacterized protein</fullName>
    </submittedName>
</protein>
<evidence type="ECO:0000313" key="2">
    <source>
        <dbReference type="Proteomes" id="UP000828390"/>
    </source>
</evidence>
<comment type="caution">
    <text evidence="1">The sequence shown here is derived from an EMBL/GenBank/DDBJ whole genome shotgun (WGS) entry which is preliminary data.</text>
</comment>
<reference evidence="1" key="1">
    <citation type="journal article" date="2019" name="bioRxiv">
        <title>The Genome of the Zebra Mussel, Dreissena polymorpha: A Resource for Invasive Species Research.</title>
        <authorList>
            <person name="McCartney M.A."/>
            <person name="Auch B."/>
            <person name="Kono T."/>
            <person name="Mallez S."/>
            <person name="Zhang Y."/>
            <person name="Obille A."/>
            <person name="Becker A."/>
            <person name="Abrahante J.E."/>
            <person name="Garbe J."/>
            <person name="Badalamenti J.P."/>
            <person name="Herman A."/>
            <person name="Mangelson H."/>
            <person name="Liachko I."/>
            <person name="Sullivan S."/>
            <person name="Sone E.D."/>
            <person name="Koren S."/>
            <person name="Silverstein K.A.T."/>
            <person name="Beckman K.B."/>
            <person name="Gohl D.M."/>
        </authorList>
    </citation>
    <scope>NUCLEOTIDE SEQUENCE</scope>
    <source>
        <strain evidence="1">Duluth1</strain>
        <tissue evidence="1">Whole animal</tissue>
    </source>
</reference>
<dbReference type="Proteomes" id="UP000828390">
    <property type="component" value="Unassembled WGS sequence"/>
</dbReference>
<name>A0A9D4K3B2_DREPO</name>
<dbReference type="AlphaFoldDB" id="A0A9D4K3B2"/>
<organism evidence="1 2">
    <name type="scientific">Dreissena polymorpha</name>
    <name type="common">Zebra mussel</name>
    <name type="synonym">Mytilus polymorpha</name>
    <dbReference type="NCBI Taxonomy" id="45954"/>
    <lineage>
        <taxon>Eukaryota</taxon>
        <taxon>Metazoa</taxon>
        <taxon>Spiralia</taxon>
        <taxon>Lophotrochozoa</taxon>
        <taxon>Mollusca</taxon>
        <taxon>Bivalvia</taxon>
        <taxon>Autobranchia</taxon>
        <taxon>Heteroconchia</taxon>
        <taxon>Euheterodonta</taxon>
        <taxon>Imparidentia</taxon>
        <taxon>Neoheterodontei</taxon>
        <taxon>Myida</taxon>
        <taxon>Dreissenoidea</taxon>
        <taxon>Dreissenidae</taxon>
        <taxon>Dreissena</taxon>
    </lineage>
</organism>